<feature type="region of interest" description="Disordered" evidence="8">
    <location>
        <begin position="851"/>
        <end position="874"/>
    </location>
</feature>
<feature type="compositionally biased region" description="Low complexity" evidence="8">
    <location>
        <begin position="1147"/>
        <end position="1156"/>
    </location>
</feature>
<sequence length="1231" mass="125420">MAQEAPKGPLRALIIDSGPTRVETQQLLAEAGFQVEAVSRGAEALRLLAERLRAGEPGCDVILKTHDASGSANAVRFLRRLREVEALAAVPVVVTSNEDSRDAVAKCLSNGAADYWVQPLRASEARVLWTRLWRQQEPHKGSPAGDDTGSGSGNSTDAAATLLEETEQPTSKEGSAPNGGRNGGSSGGSGGQDAVAGGPVPMDTTGDGSSREYAKAGSGGGEPANGSHGNARGSGSGTETGAGAGSGNAMWCDVSTQAQPQRTHHHHRHSHHHSRHRHSSLLGPSEAAASEAPAAWQQRQQQQQQQPQLLAKAAAAVPAPPAAGVAAPPAQQKQQQQQQAPPPAAEPAGDAFPSPPPRPRQPAEQQLPAAAGLAAAGSAPAGVLPQHLSQGSGSGLFDGSNTGPNGSNGATTNGNGHGGNGNGNGVTSKQHAEAAPLPAPLPAPRNPKPAGPQPQPPQVVTVGAATAAAAAPATFETRPQEVRKALAAIEAAIAAFEARRKPGTAADAAAVHREEQRQLLLRHLKAEEEEEEAERRGAVEVAEVAEALTSLRDSGSPQHRPLSPTALASAQLGAGAAGMLTRAAAAAAAKGFRPLPPESFTAGSVDTQHLFVHGQHLLLQRQGGQASHFSPPPPAQPAAQAAPAPQPSPPQGGGSLASSPPPSQQPQAQQAPQQAQQAQQQAPMMPPFPGMMPFGPMPPFMGPYGFGWPNPQQLAQQAQQFMQQAPAGLSPAGSLQQPLPSPSQLGQPAQQKEQLPGTPKPDGDSEQAGHSPAEQLQAMVAQQQGQHQAQYAWMLQQYSMAAVAAAAAGQPPPLPPPPPPPLAGGFMGWMARPPMPWQQAMPQGLQFLPLPGAGATQGSASQPGPAAPQAQTPASAAVKLPPLPPMVLDGGAGGDNGTLPPLPLLPLPLPGDVTTTSGAGLPLLPLLPTLSQEALAKKEARRQAYSRYKEKRKNLVFGKKIRYQTRKALADQRPRVGGKFVRMPREEAASTGANTATTVGDTSAEQMMAAADRDAADIAAAAMAVVAAGADPAAALRQDEAAGLSCQAGADEAGPAADFGGPCPMDVEQRKPRRQYAVVLQGESASATQSFSGSGRRRTGPPSHAPRQPAAEPVPAPSLKFGAMGDAGAGASATGPAGFGEQGRGGTPTASAGTAAWQQAHAHLSGHKHRRDTPAVPAAARSDAGKSGGRNGSDSGSNSPCDGGSPVPDSRGDQEEDTPGDQPPPSKLARR</sequence>
<comment type="subcellular location">
    <subcellularLocation>
        <location evidence="1 7">Nucleus</location>
    </subcellularLocation>
</comment>
<evidence type="ECO:0000256" key="2">
    <source>
        <dbReference type="ARBA" id="ARBA00010330"/>
    </source>
</evidence>
<keyword evidence="5 7" id="KW-0539">Nucleus</keyword>
<feature type="compositionally biased region" description="Polar residues" evidence="8">
    <location>
        <begin position="1083"/>
        <end position="1093"/>
    </location>
</feature>
<feature type="compositionally biased region" description="Low complexity" evidence="8">
    <location>
        <begin position="144"/>
        <end position="161"/>
    </location>
</feature>
<dbReference type="AlphaFoldDB" id="A0A2P6TQC6"/>
<feature type="compositionally biased region" description="Low complexity" evidence="8">
    <location>
        <begin position="857"/>
        <end position="874"/>
    </location>
</feature>
<comment type="caution">
    <text evidence="11">The sequence shown here is derived from an EMBL/GenBank/DDBJ whole genome shotgun (WGS) entry which is preliminary data.</text>
</comment>
<evidence type="ECO:0000256" key="8">
    <source>
        <dbReference type="SAM" id="MobiDB-lite"/>
    </source>
</evidence>
<evidence type="ECO:0000259" key="10">
    <source>
        <dbReference type="PROSITE" id="PS51017"/>
    </source>
</evidence>
<comment type="caution">
    <text evidence="6">Lacks conserved residue(s) required for the propagation of feature annotation.</text>
</comment>
<evidence type="ECO:0000256" key="1">
    <source>
        <dbReference type="ARBA" id="ARBA00004123"/>
    </source>
</evidence>
<feature type="region of interest" description="Disordered" evidence="8">
    <location>
        <begin position="1080"/>
        <end position="1231"/>
    </location>
</feature>
<evidence type="ECO:0000256" key="4">
    <source>
        <dbReference type="ARBA" id="ARBA00023108"/>
    </source>
</evidence>
<protein>
    <submittedName>
        <fullName evidence="11">Pseudo-response regulator 3</fullName>
    </submittedName>
</protein>
<evidence type="ECO:0000313" key="11">
    <source>
        <dbReference type="EMBL" id="PRW56235.1"/>
    </source>
</evidence>
<feature type="compositionally biased region" description="Low complexity" evidence="8">
    <location>
        <begin position="362"/>
        <end position="382"/>
    </location>
</feature>
<feature type="compositionally biased region" description="Pro residues" evidence="8">
    <location>
        <begin position="437"/>
        <end position="457"/>
    </location>
</feature>
<evidence type="ECO:0000256" key="5">
    <source>
        <dbReference type="ARBA" id="ARBA00023242"/>
    </source>
</evidence>
<feature type="region of interest" description="Disordered" evidence="8">
    <location>
        <begin position="716"/>
        <end position="782"/>
    </location>
</feature>
<evidence type="ECO:0000256" key="7">
    <source>
        <dbReference type="PROSITE-ProRule" id="PRU00357"/>
    </source>
</evidence>
<feature type="compositionally biased region" description="Low complexity" evidence="8">
    <location>
        <begin position="425"/>
        <end position="436"/>
    </location>
</feature>
<dbReference type="Proteomes" id="UP000239899">
    <property type="component" value="Unassembled WGS sequence"/>
</dbReference>
<feature type="compositionally biased region" description="Pro residues" evidence="8">
    <location>
        <begin position="684"/>
        <end position="696"/>
    </location>
</feature>
<organism evidence="11 12">
    <name type="scientific">Chlorella sorokiniana</name>
    <name type="common">Freshwater green alga</name>
    <dbReference type="NCBI Taxonomy" id="3076"/>
    <lineage>
        <taxon>Eukaryota</taxon>
        <taxon>Viridiplantae</taxon>
        <taxon>Chlorophyta</taxon>
        <taxon>core chlorophytes</taxon>
        <taxon>Trebouxiophyceae</taxon>
        <taxon>Chlorellales</taxon>
        <taxon>Chlorellaceae</taxon>
        <taxon>Chlorella clade</taxon>
        <taxon>Chlorella</taxon>
    </lineage>
</organism>
<feature type="compositionally biased region" description="Basic residues" evidence="8">
    <location>
        <begin position="262"/>
        <end position="279"/>
    </location>
</feature>
<dbReference type="InterPro" id="IPR001789">
    <property type="entry name" value="Sig_transdc_resp-reg_receiver"/>
</dbReference>
<dbReference type="InterPro" id="IPR045279">
    <property type="entry name" value="ARR-like"/>
</dbReference>
<feature type="compositionally biased region" description="Low complexity" evidence="8">
    <location>
        <begin position="399"/>
        <end position="414"/>
    </location>
</feature>
<feature type="compositionally biased region" description="Low complexity" evidence="8">
    <location>
        <begin position="665"/>
        <end position="683"/>
    </location>
</feature>
<feature type="compositionally biased region" description="Gly residues" evidence="8">
    <location>
        <begin position="180"/>
        <end position="191"/>
    </location>
</feature>
<dbReference type="PANTHER" id="PTHR43874:SF1">
    <property type="entry name" value="TWO-COMPONENT RESPONSE REGULATOR-LIKE APRR1"/>
    <property type="match status" value="1"/>
</dbReference>
<dbReference type="PROSITE" id="PS50110">
    <property type="entry name" value="RESPONSE_REGULATORY"/>
    <property type="match status" value="1"/>
</dbReference>
<dbReference type="GO" id="GO:0048511">
    <property type="term" value="P:rhythmic process"/>
    <property type="evidence" value="ECO:0007669"/>
    <property type="project" value="UniProtKB-KW"/>
</dbReference>
<feature type="compositionally biased region" description="Gly residues" evidence="8">
    <location>
        <begin position="232"/>
        <end position="246"/>
    </location>
</feature>
<feature type="domain" description="Response regulatory" evidence="9">
    <location>
        <begin position="10"/>
        <end position="133"/>
    </location>
</feature>
<dbReference type="STRING" id="3076.A0A2P6TQC6"/>
<dbReference type="SUPFAM" id="SSF52172">
    <property type="entry name" value="CheY-like"/>
    <property type="match status" value="1"/>
</dbReference>
<dbReference type="Gene3D" id="3.40.50.2300">
    <property type="match status" value="1"/>
</dbReference>
<dbReference type="PROSITE" id="PS51017">
    <property type="entry name" value="CCT"/>
    <property type="match status" value="1"/>
</dbReference>
<name>A0A2P6TQC6_CHLSO</name>
<evidence type="ECO:0000313" key="12">
    <source>
        <dbReference type="Proteomes" id="UP000239899"/>
    </source>
</evidence>
<feature type="compositionally biased region" description="Pro residues" evidence="8">
    <location>
        <begin position="1221"/>
        <end position="1231"/>
    </location>
</feature>
<feature type="compositionally biased region" description="Gly residues" evidence="8">
    <location>
        <begin position="415"/>
        <end position="424"/>
    </location>
</feature>
<comment type="similarity">
    <text evidence="2">Belongs to the ARR-like family.</text>
</comment>
<dbReference type="PANTHER" id="PTHR43874">
    <property type="entry name" value="TWO-COMPONENT RESPONSE REGULATOR"/>
    <property type="match status" value="1"/>
</dbReference>
<keyword evidence="12" id="KW-1185">Reference proteome</keyword>
<dbReference type="Pfam" id="PF06203">
    <property type="entry name" value="CCT"/>
    <property type="match status" value="1"/>
</dbReference>
<dbReference type="InterPro" id="IPR011006">
    <property type="entry name" value="CheY-like_superfamily"/>
</dbReference>
<accession>A0A2P6TQC6</accession>
<gene>
    <name evidence="11" type="ORF">C2E21_5194</name>
</gene>
<evidence type="ECO:0000256" key="6">
    <source>
        <dbReference type="PROSITE-ProRule" id="PRU00169"/>
    </source>
</evidence>
<dbReference type="GO" id="GO:0000160">
    <property type="term" value="P:phosphorelay signal transduction system"/>
    <property type="evidence" value="ECO:0007669"/>
    <property type="project" value="UniProtKB-KW"/>
</dbReference>
<dbReference type="GO" id="GO:0005634">
    <property type="term" value="C:nucleus"/>
    <property type="evidence" value="ECO:0007669"/>
    <property type="project" value="UniProtKB-SubCell"/>
</dbReference>
<feature type="compositionally biased region" description="Gly residues" evidence="8">
    <location>
        <begin position="1137"/>
        <end position="1146"/>
    </location>
</feature>
<feature type="region of interest" description="Disordered" evidence="8">
    <location>
        <begin position="621"/>
        <end position="696"/>
    </location>
</feature>
<evidence type="ECO:0000259" key="9">
    <source>
        <dbReference type="PROSITE" id="PS50110"/>
    </source>
</evidence>
<dbReference type="OrthoDB" id="60033at2759"/>
<keyword evidence="3" id="KW-0902">Two-component regulatory system</keyword>
<dbReference type="EMBL" id="LHPG02000009">
    <property type="protein sequence ID" value="PRW56235.1"/>
    <property type="molecule type" value="Genomic_DNA"/>
</dbReference>
<feature type="compositionally biased region" description="Low complexity" evidence="8">
    <location>
        <begin position="716"/>
        <end position="751"/>
    </location>
</feature>
<proteinExistence type="inferred from homology"/>
<feature type="compositionally biased region" description="Low complexity" evidence="8">
    <location>
        <begin position="1122"/>
        <end position="1136"/>
    </location>
</feature>
<keyword evidence="4" id="KW-0090">Biological rhythms</keyword>
<reference evidence="11 12" key="1">
    <citation type="journal article" date="2018" name="Plant J.">
        <title>Genome sequences of Chlorella sorokiniana UTEX 1602 and Micractinium conductrix SAG 241.80: implications to maltose excretion by a green alga.</title>
        <authorList>
            <person name="Arriola M.B."/>
            <person name="Velmurugan N."/>
            <person name="Zhang Y."/>
            <person name="Plunkett M.H."/>
            <person name="Hondzo H."/>
            <person name="Barney B.M."/>
        </authorList>
    </citation>
    <scope>NUCLEOTIDE SEQUENCE [LARGE SCALE GENOMIC DNA]</scope>
    <source>
        <strain evidence="12">UTEX 1602</strain>
    </source>
</reference>
<dbReference type="InterPro" id="IPR010402">
    <property type="entry name" value="CCT_domain"/>
</dbReference>
<feature type="domain" description="CCT" evidence="10">
    <location>
        <begin position="941"/>
        <end position="983"/>
    </location>
</feature>
<feature type="compositionally biased region" description="Low complexity" evidence="8">
    <location>
        <begin position="284"/>
        <end position="339"/>
    </location>
</feature>
<feature type="compositionally biased region" description="Low complexity" evidence="8">
    <location>
        <begin position="773"/>
        <end position="782"/>
    </location>
</feature>
<dbReference type="GO" id="GO:0009736">
    <property type="term" value="P:cytokinin-activated signaling pathway"/>
    <property type="evidence" value="ECO:0007669"/>
    <property type="project" value="InterPro"/>
</dbReference>
<feature type="compositionally biased region" description="Low complexity" evidence="8">
    <location>
        <begin position="458"/>
        <end position="474"/>
    </location>
</feature>
<feature type="region of interest" description="Disordered" evidence="8">
    <location>
        <begin position="134"/>
        <end position="479"/>
    </location>
</feature>
<evidence type="ECO:0000256" key="3">
    <source>
        <dbReference type="ARBA" id="ARBA00023012"/>
    </source>
</evidence>